<sequence length="195" mass="20749">MERLREIEAIKEKSILLECHFQPALLEGFAPGLQCAAMTTRFHLRSLSIGLVLFLAGPAGSVSAAPKVTISDIQAQVYDRQQGAVVAMDAASDPYGMNVDAFIVVKIQGTYEGDAPLKLKLLVSAPKESSEAAGDRPAWKVTQTRDLAVLTENGVTQVPFILPYHCASTVKVTATLTGGGLKASKTLDTSFPCAE</sequence>
<dbReference type="KEGG" id="mxa:MXAN_6240"/>
<keyword evidence="2" id="KW-1185">Reference proteome</keyword>
<evidence type="ECO:0000313" key="1">
    <source>
        <dbReference type="EMBL" id="ABF91368.1"/>
    </source>
</evidence>
<dbReference type="EMBL" id="CP000113">
    <property type="protein sequence ID" value="ABF91368.1"/>
    <property type="molecule type" value="Genomic_DNA"/>
</dbReference>
<evidence type="ECO:0000313" key="2">
    <source>
        <dbReference type="Proteomes" id="UP000002402"/>
    </source>
</evidence>
<dbReference type="HOGENOM" id="CLU_1684675_0_0_7"/>
<reference evidence="1 2" key="1">
    <citation type="journal article" date="2006" name="Proc. Natl. Acad. Sci. U.S.A.">
        <title>Evolution of sensory complexity recorded in a myxobacterial genome.</title>
        <authorList>
            <person name="Goldman B.S."/>
            <person name="Nierman W.C."/>
            <person name="Kaiser D."/>
            <person name="Slater S.C."/>
            <person name="Durkin A.S."/>
            <person name="Eisen J.A."/>
            <person name="Ronning C.M."/>
            <person name="Barbazuk W.B."/>
            <person name="Blanchard M."/>
            <person name="Field C."/>
            <person name="Halling C."/>
            <person name="Hinkle G."/>
            <person name="Iartchuk O."/>
            <person name="Kim H.S."/>
            <person name="Mackenzie C."/>
            <person name="Madupu R."/>
            <person name="Miller N."/>
            <person name="Shvartsbeyn A."/>
            <person name="Sullivan S.A."/>
            <person name="Vaudin M."/>
            <person name="Wiegand R."/>
            <person name="Kaplan H.B."/>
        </authorList>
    </citation>
    <scope>NUCLEOTIDE SEQUENCE [LARGE SCALE GENOMIC DNA]</scope>
    <source>
        <strain evidence="2">DK1622</strain>
    </source>
</reference>
<dbReference type="Proteomes" id="UP000002402">
    <property type="component" value="Chromosome"/>
</dbReference>
<accession>Q1CZ04</accession>
<proteinExistence type="predicted"/>
<gene>
    <name evidence="1" type="ordered locus">MXAN_6240</name>
</gene>
<dbReference type="AlphaFoldDB" id="Q1CZ04"/>
<dbReference type="STRING" id="246197.MXAN_6240"/>
<protein>
    <submittedName>
        <fullName evidence="1">Uncharacterized protein</fullName>
    </submittedName>
</protein>
<name>Q1CZ04_MYXXD</name>
<dbReference type="EnsemblBacteria" id="ABF91368">
    <property type="protein sequence ID" value="ABF91368"/>
    <property type="gene ID" value="MXAN_6240"/>
</dbReference>
<organism evidence="1 2">
    <name type="scientific">Myxococcus xanthus (strain DK1622)</name>
    <dbReference type="NCBI Taxonomy" id="246197"/>
    <lineage>
        <taxon>Bacteria</taxon>
        <taxon>Pseudomonadati</taxon>
        <taxon>Myxococcota</taxon>
        <taxon>Myxococcia</taxon>
        <taxon>Myxococcales</taxon>
        <taxon>Cystobacterineae</taxon>
        <taxon>Myxococcaceae</taxon>
        <taxon>Myxococcus</taxon>
    </lineage>
</organism>